<organism evidence="1 2">
    <name type="scientific">Microcystis aeruginosa SPC777</name>
    <dbReference type="NCBI Taxonomy" id="482300"/>
    <lineage>
        <taxon>Bacteria</taxon>
        <taxon>Bacillati</taxon>
        <taxon>Cyanobacteriota</taxon>
        <taxon>Cyanophyceae</taxon>
        <taxon>Oscillatoriophycideae</taxon>
        <taxon>Chroococcales</taxon>
        <taxon>Microcystaceae</taxon>
        <taxon>Microcystis</taxon>
    </lineage>
</organism>
<evidence type="ECO:0000313" key="2">
    <source>
        <dbReference type="Proteomes" id="UP000014617"/>
    </source>
</evidence>
<dbReference type="Proteomes" id="UP000014617">
    <property type="component" value="Unassembled WGS sequence"/>
</dbReference>
<sequence length="137" mass="15909">MPAKDIYHDTVRTALDKDGWTITHDPLIIRWGKRDLYIDLGAEKIIAAEKDNQKIAIEIKSFVGKLSIDDLEKALGQYILYYDLLTKLKSERTLYLAIHQQAFADIEDPIGQVLLDNKRLKLLIFDEIEEVILRWIV</sequence>
<reference evidence="1 2" key="1">
    <citation type="journal article" date="2013" name="Genome Announc.">
        <title>Draft Genome Sequence of the Brazilian Toxic Bloom-Forming Cyanobacterium Microcystis aeruginosa Strain SPC777.</title>
        <authorList>
            <person name="Fiore M.F."/>
            <person name="Alvarenga D.O."/>
            <person name="Varani A.M."/>
            <person name="Hoff-Risseti C."/>
            <person name="Crespim E."/>
            <person name="Ramos R.T."/>
            <person name="Silva A."/>
            <person name="Schaker P.D."/>
            <person name="Heck K."/>
            <person name="Rigonato J."/>
            <person name="Schneider M.P."/>
        </authorList>
    </citation>
    <scope>NUCLEOTIDE SEQUENCE [LARGE SCALE GENOMIC DNA]</scope>
    <source>
        <strain evidence="2">SPC 777</strain>
    </source>
</reference>
<dbReference type="InterPro" id="IPR011335">
    <property type="entry name" value="Restrct_endonuc-II-like"/>
</dbReference>
<gene>
    <name evidence="1" type="ORF">MAESPC_03513</name>
</gene>
<protein>
    <submittedName>
        <fullName evidence="1">XisH protein</fullName>
    </submittedName>
</protein>
<comment type="caution">
    <text evidence="1">The sequence shown here is derived from an EMBL/GenBank/DDBJ whole genome shotgun (WGS) entry which is preliminary data.</text>
</comment>
<evidence type="ECO:0000313" key="1">
    <source>
        <dbReference type="EMBL" id="EPF19867.1"/>
    </source>
</evidence>
<dbReference type="Pfam" id="PF08814">
    <property type="entry name" value="XisH"/>
    <property type="match status" value="1"/>
</dbReference>
<dbReference type="Gene3D" id="3.40.1350.10">
    <property type="match status" value="1"/>
</dbReference>
<dbReference type="OrthoDB" id="456752at2"/>
<dbReference type="RefSeq" id="WP_016516360.1">
    <property type="nucleotide sequence ID" value="NZ_ASZQ01000242.1"/>
</dbReference>
<dbReference type="EMBL" id="ASZQ01000242">
    <property type="protein sequence ID" value="EPF19867.1"/>
    <property type="molecule type" value="Genomic_DNA"/>
</dbReference>
<dbReference type="CDD" id="cd22366">
    <property type="entry name" value="XisH-like"/>
    <property type="match status" value="1"/>
</dbReference>
<dbReference type="PATRIC" id="fig|482300.6.peg.3911"/>
<proteinExistence type="predicted"/>
<dbReference type="GO" id="GO:0003676">
    <property type="term" value="F:nucleic acid binding"/>
    <property type="evidence" value="ECO:0007669"/>
    <property type="project" value="InterPro"/>
</dbReference>
<dbReference type="InterPro" id="IPR014919">
    <property type="entry name" value="XisH"/>
</dbReference>
<dbReference type="SUPFAM" id="SSF52980">
    <property type="entry name" value="Restriction endonuclease-like"/>
    <property type="match status" value="1"/>
</dbReference>
<dbReference type="InterPro" id="IPR011856">
    <property type="entry name" value="tRNA_endonuc-like_dom_sf"/>
</dbReference>
<accession>S3JI36</accession>
<name>S3JI36_MICAE</name>
<dbReference type="AlphaFoldDB" id="S3JI36"/>